<proteinExistence type="predicted"/>
<keyword evidence="6" id="KW-1185">Reference proteome</keyword>
<reference evidence="6" key="1">
    <citation type="journal article" date="2013" name="Genetics">
        <title>The draft genome and transcriptome of Panagrellus redivivus are shaped by the harsh demands of a free-living lifestyle.</title>
        <authorList>
            <person name="Srinivasan J."/>
            <person name="Dillman A.R."/>
            <person name="Macchietto M.G."/>
            <person name="Heikkinen L."/>
            <person name="Lakso M."/>
            <person name="Fracchia K.M."/>
            <person name="Antoshechkin I."/>
            <person name="Mortazavi A."/>
            <person name="Wong G."/>
            <person name="Sternberg P.W."/>
        </authorList>
    </citation>
    <scope>NUCLEOTIDE SEQUENCE [LARGE SCALE GENOMIC DNA]</scope>
    <source>
        <strain evidence="6">MT8872</strain>
    </source>
</reference>
<feature type="domain" description="DUF7044" evidence="4">
    <location>
        <begin position="53"/>
        <end position="157"/>
    </location>
</feature>
<evidence type="ECO:0000259" key="3">
    <source>
        <dbReference type="Pfam" id="PF23070"/>
    </source>
</evidence>
<dbReference type="WBParaSite" id="Pan_g8151.t1">
    <property type="protein sequence ID" value="Pan_g8151.t1"/>
    <property type="gene ID" value="Pan_g8151"/>
</dbReference>
<feature type="domain" description="DUF7043" evidence="3">
    <location>
        <begin position="299"/>
        <end position="399"/>
    </location>
</feature>
<feature type="domain" description="DUF7042" evidence="2">
    <location>
        <begin position="175"/>
        <end position="282"/>
    </location>
</feature>
<dbReference type="InterPro" id="IPR055470">
    <property type="entry name" value="DUF7042"/>
</dbReference>
<dbReference type="PANTHER" id="PTHR22255">
    <property type="entry name" value="LP06548P"/>
    <property type="match status" value="1"/>
</dbReference>
<evidence type="ECO:0000256" key="1">
    <source>
        <dbReference type="SAM" id="MobiDB-lite"/>
    </source>
</evidence>
<dbReference type="InterPro" id="IPR055473">
    <property type="entry name" value="DUF7045"/>
</dbReference>
<organism evidence="6 7">
    <name type="scientific">Panagrellus redivivus</name>
    <name type="common">Microworm</name>
    <dbReference type="NCBI Taxonomy" id="6233"/>
    <lineage>
        <taxon>Eukaryota</taxon>
        <taxon>Metazoa</taxon>
        <taxon>Ecdysozoa</taxon>
        <taxon>Nematoda</taxon>
        <taxon>Chromadorea</taxon>
        <taxon>Rhabditida</taxon>
        <taxon>Tylenchina</taxon>
        <taxon>Panagrolaimomorpha</taxon>
        <taxon>Panagrolaimoidea</taxon>
        <taxon>Panagrolaimidae</taxon>
        <taxon>Panagrellus</taxon>
    </lineage>
</organism>
<feature type="domain" description="DUF7045" evidence="5">
    <location>
        <begin position="410"/>
        <end position="510"/>
    </location>
</feature>
<sequence>MTDGHVKRPSLLAVLTVDSLSDFHFSQNGSCFIPKCGGYSKSPSLSLLFGAKACRIDLSIQGAFQRQFAVIVDAATTIAQFEKVIISTSGSSIWGDCYENVGSDSYIFGLKRMGQSTCFRCISLLLKTPNVLQSLHQNESICHDTISEAKQACFDTSIIGPGDGTFLYRSEAVESVSCGLEGTFSFTYNRLNHPNTTCGTESLAKVSNCEQSDTLNFDFRNCSFPHFEQKLQCLGTWQDKDTGRFVAFYNPELRQHRCGKLVPNKAGSALSISDDANCDRMPAALEKYTLFEKNTTYSFAPCRFPEWIQGEYDGLSVRHEHMRHHLSNAPALTSVCVEVDNEKILVFSETSCGEPLGYHCLWFRSRSNSVLEYRTTAVSAQSMDMCRHESDFNASAWTTLVSRSPRRTPCAYFGTYSTPKEMRTVDCYNMTVDCATRDKFKLIAYHCSTGAVYDVRSYDCYGTWKEDEHLFVYTKTDDSLAENTCMISQQQNDLLYMAILGNHCNRKFNFSENADSTLVFRRDDECTKKLRAVAASPESHETTTSGVRRFAPKMREKAPGSDGRASSTTPVPTSSAAMGRGCFMITLLFFGVMILL</sequence>
<dbReference type="InterPro" id="IPR055472">
    <property type="entry name" value="DUF7044"/>
</dbReference>
<name>A0A7E4W7Z2_PANRE</name>
<protein>
    <submittedName>
        <fullName evidence="7">CUB domain-containing protein</fullName>
    </submittedName>
</protein>
<evidence type="ECO:0000313" key="7">
    <source>
        <dbReference type="WBParaSite" id="Pan_g8151.t1"/>
    </source>
</evidence>
<dbReference type="Proteomes" id="UP000492821">
    <property type="component" value="Unassembled WGS sequence"/>
</dbReference>
<feature type="region of interest" description="Disordered" evidence="1">
    <location>
        <begin position="536"/>
        <end position="574"/>
    </location>
</feature>
<dbReference type="PANTHER" id="PTHR22255:SF4">
    <property type="entry name" value="CATION-INDEPENDENT MANNOSE-6-PHOSPHATE RECEPTOR"/>
    <property type="match status" value="1"/>
</dbReference>
<evidence type="ECO:0000259" key="4">
    <source>
        <dbReference type="Pfam" id="PF23071"/>
    </source>
</evidence>
<dbReference type="Pfam" id="PF23073">
    <property type="entry name" value="DUF7045"/>
    <property type="match status" value="1"/>
</dbReference>
<feature type="compositionally biased region" description="Low complexity" evidence="1">
    <location>
        <begin position="565"/>
        <end position="574"/>
    </location>
</feature>
<evidence type="ECO:0000259" key="2">
    <source>
        <dbReference type="Pfam" id="PF23069"/>
    </source>
</evidence>
<evidence type="ECO:0000259" key="5">
    <source>
        <dbReference type="Pfam" id="PF23073"/>
    </source>
</evidence>
<dbReference type="Pfam" id="PF23071">
    <property type="entry name" value="DUF7044"/>
    <property type="match status" value="1"/>
</dbReference>
<reference evidence="7" key="2">
    <citation type="submission" date="2020-10" db="UniProtKB">
        <authorList>
            <consortium name="WormBaseParasite"/>
        </authorList>
    </citation>
    <scope>IDENTIFICATION</scope>
</reference>
<dbReference type="InterPro" id="IPR055471">
    <property type="entry name" value="DUF7043"/>
</dbReference>
<dbReference type="Pfam" id="PF23069">
    <property type="entry name" value="DUF7042"/>
    <property type="match status" value="1"/>
</dbReference>
<dbReference type="AlphaFoldDB" id="A0A7E4W7Z2"/>
<accession>A0A7E4W7Z2</accession>
<dbReference type="Pfam" id="PF23070">
    <property type="entry name" value="DUF7043"/>
    <property type="match status" value="1"/>
</dbReference>
<evidence type="ECO:0000313" key="6">
    <source>
        <dbReference type="Proteomes" id="UP000492821"/>
    </source>
</evidence>